<dbReference type="AlphaFoldDB" id="A0A5K1K2S5"/>
<dbReference type="SUPFAM" id="SSF51905">
    <property type="entry name" value="FAD/NAD(P)-binding domain"/>
    <property type="match status" value="1"/>
</dbReference>
<evidence type="ECO:0000259" key="5">
    <source>
        <dbReference type="Pfam" id="PF07992"/>
    </source>
</evidence>
<evidence type="ECO:0000256" key="3">
    <source>
        <dbReference type="ARBA" id="ARBA00022827"/>
    </source>
</evidence>
<comment type="similarity">
    <text evidence="1">Belongs to the FAD-dependent oxidoreductase family.</text>
</comment>
<dbReference type="GO" id="GO:0005737">
    <property type="term" value="C:cytoplasm"/>
    <property type="evidence" value="ECO:0007669"/>
    <property type="project" value="TreeGrafter"/>
</dbReference>
<reference evidence="6" key="1">
    <citation type="submission" date="2019-10" db="EMBL/GenBank/DDBJ databases">
        <authorList>
            <person name="Nor Muhammad N."/>
        </authorList>
    </citation>
    <scope>NUCLEOTIDE SEQUENCE</scope>
</reference>
<sequence length="411" mass="43461">MPSDDTTRTSSPSPTFWAWFLSLFSSQHPPAHVYEMAEKGSKKNVVIVGGGSAGGAVARELSKKLSAAQYEIILVDARPFHTHLPAMARIAVTAEESLEDKALMGFEKLFHNGNGTIKHGKVVSIAEAAPGKGGEVVLEDGERIPYAALLLATGAVWPDAIQLPETDAATKSHLGSWRDKFEKANHVVIVGGGAVGLELAGEIKQAFPKKKVTIVHRDTQLLNAAYPDKWRKDIERRVRVRNIDLILGDSIEDLSSENVNGVTTANGKSIPDADLLVPAFGAKPATGFITTLGADVVTATGTVKVNAHLEVAGHPGVFAAGDIIDWQEQKQAAKAGAHAGVVVANITAFLNGQPPKKAYKGSPEMILVPLGKTGGSGYIGLLWGIVLGDWLTKTIKGKDLMIGMARGARGL</sequence>
<dbReference type="GO" id="GO:0004174">
    <property type="term" value="F:electron-transferring-flavoprotein dehydrogenase activity"/>
    <property type="evidence" value="ECO:0007669"/>
    <property type="project" value="TreeGrafter"/>
</dbReference>
<dbReference type="PRINTS" id="PR00469">
    <property type="entry name" value="PNDRDTASEII"/>
</dbReference>
<evidence type="ECO:0000256" key="1">
    <source>
        <dbReference type="ARBA" id="ARBA00006442"/>
    </source>
</evidence>
<dbReference type="Pfam" id="PF07992">
    <property type="entry name" value="Pyr_redox_2"/>
    <property type="match status" value="1"/>
</dbReference>
<dbReference type="PANTHER" id="PTHR43735">
    <property type="entry name" value="APOPTOSIS-INDUCING FACTOR 1"/>
    <property type="match status" value="1"/>
</dbReference>
<dbReference type="GO" id="GO:0050660">
    <property type="term" value="F:flavin adenine dinucleotide binding"/>
    <property type="evidence" value="ECO:0007669"/>
    <property type="project" value="TreeGrafter"/>
</dbReference>
<proteinExistence type="inferred from homology"/>
<protein>
    <submittedName>
        <fullName evidence="6">Tetrahydroxynaphthalene reductase (THNR))</fullName>
        <ecNumber evidence="6">1.1.1.252</ecNumber>
    </submittedName>
</protein>
<organism evidence="6">
    <name type="scientific">Ganoderma boninense</name>
    <dbReference type="NCBI Taxonomy" id="34458"/>
    <lineage>
        <taxon>Eukaryota</taxon>
        <taxon>Fungi</taxon>
        <taxon>Dikarya</taxon>
        <taxon>Basidiomycota</taxon>
        <taxon>Agaricomycotina</taxon>
        <taxon>Agaricomycetes</taxon>
        <taxon>Polyporales</taxon>
        <taxon>Polyporaceae</taxon>
        <taxon>Ganoderma</taxon>
    </lineage>
</organism>
<dbReference type="InterPro" id="IPR036188">
    <property type="entry name" value="FAD/NAD-bd_sf"/>
</dbReference>
<name>A0A5K1K2S5_9APHY</name>
<keyword evidence="4 6" id="KW-0560">Oxidoreductase</keyword>
<dbReference type="PANTHER" id="PTHR43735:SF3">
    <property type="entry name" value="FERROPTOSIS SUPPRESSOR PROTEIN 1"/>
    <property type="match status" value="1"/>
</dbReference>
<dbReference type="InterPro" id="IPR023753">
    <property type="entry name" value="FAD/NAD-binding_dom"/>
</dbReference>
<accession>A0A5K1K2S5</accession>
<dbReference type="GO" id="GO:0047039">
    <property type="term" value="F:tetrahydroxynaphthalene reductase activity"/>
    <property type="evidence" value="ECO:0007669"/>
    <property type="project" value="UniProtKB-EC"/>
</dbReference>
<dbReference type="Gene3D" id="3.50.50.100">
    <property type="match status" value="1"/>
</dbReference>
<evidence type="ECO:0000256" key="4">
    <source>
        <dbReference type="ARBA" id="ARBA00023002"/>
    </source>
</evidence>
<dbReference type="PRINTS" id="PR00368">
    <property type="entry name" value="FADPNR"/>
</dbReference>
<evidence type="ECO:0000313" key="6">
    <source>
        <dbReference type="EMBL" id="VWO99655.1"/>
    </source>
</evidence>
<evidence type="ECO:0000256" key="2">
    <source>
        <dbReference type="ARBA" id="ARBA00022630"/>
    </source>
</evidence>
<gene>
    <name evidence="6" type="primary">Q12634</name>
</gene>
<keyword evidence="2" id="KW-0285">Flavoprotein</keyword>
<keyword evidence="3" id="KW-0274">FAD</keyword>
<dbReference type="EC" id="1.1.1.252" evidence="6"/>
<dbReference type="EMBL" id="LR727801">
    <property type="protein sequence ID" value="VWO99655.1"/>
    <property type="molecule type" value="Genomic_DNA"/>
</dbReference>
<feature type="domain" description="FAD/NAD(P)-binding" evidence="5">
    <location>
        <begin position="44"/>
        <end position="336"/>
    </location>
</feature>